<evidence type="ECO:0000313" key="1">
    <source>
        <dbReference type="EMBL" id="CAB4551884.1"/>
    </source>
</evidence>
<name>A0A6J6CKR6_9ZZZZ</name>
<reference evidence="1" key="1">
    <citation type="submission" date="2020-05" db="EMBL/GenBank/DDBJ databases">
        <authorList>
            <person name="Chiriac C."/>
            <person name="Salcher M."/>
            <person name="Ghai R."/>
            <person name="Kavagutti S V."/>
        </authorList>
    </citation>
    <scope>NUCLEOTIDE SEQUENCE</scope>
</reference>
<gene>
    <name evidence="1" type="ORF">UFOPK1440_01202</name>
</gene>
<dbReference type="EMBL" id="CAEZSP010000107">
    <property type="protein sequence ID" value="CAB4551884.1"/>
    <property type="molecule type" value="Genomic_DNA"/>
</dbReference>
<proteinExistence type="predicted"/>
<organism evidence="1">
    <name type="scientific">freshwater metagenome</name>
    <dbReference type="NCBI Taxonomy" id="449393"/>
    <lineage>
        <taxon>unclassified sequences</taxon>
        <taxon>metagenomes</taxon>
        <taxon>ecological metagenomes</taxon>
    </lineage>
</organism>
<sequence>MFSPLNITPNRVSLITAVTPDPDKFDIGIHRDHTDIPVRINVPILNCECSQTKFWRTKSEPVIEYIPGTIIPYFYLKESECELADILVLDKPTVIRISEPHSVHVGEKVPRLALTIEFEENIEYLLNE</sequence>
<accession>A0A6J6CKR6</accession>
<dbReference type="AlphaFoldDB" id="A0A6J6CKR6"/>
<protein>
    <submittedName>
        <fullName evidence="1">Unannotated protein</fullName>
    </submittedName>
</protein>